<gene>
    <name evidence="2" type="ORF">Nepgr_022983</name>
</gene>
<organism evidence="2 3">
    <name type="scientific">Nepenthes gracilis</name>
    <name type="common">Slender pitcher plant</name>
    <dbReference type="NCBI Taxonomy" id="150966"/>
    <lineage>
        <taxon>Eukaryota</taxon>
        <taxon>Viridiplantae</taxon>
        <taxon>Streptophyta</taxon>
        <taxon>Embryophyta</taxon>
        <taxon>Tracheophyta</taxon>
        <taxon>Spermatophyta</taxon>
        <taxon>Magnoliopsida</taxon>
        <taxon>eudicotyledons</taxon>
        <taxon>Gunneridae</taxon>
        <taxon>Pentapetalae</taxon>
        <taxon>Caryophyllales</taxon>
        <taxon>Nepenthaceae</taxon>
        <taxon>Nepenthes</taxon>
    </lineage>
</organism>
<evidence type="ECO:0000256" key="1">
    <source>
        <dbReference type="SAM" id="MobiDB-lite"/>
    </source>
</evidence>
<dbReference type="AlphaFoldDB" id="A0AAD3T3I4"/>
<feature type="compositionally biased region" description="Basic and acidic residues" evidence="1">
    <location>
        <begin position="12"/>
        <end position="21"/>
    </location>
</feature>
<keyword evidence="3" id="KW-1185">Reference proteome</keyword>
<evidence type="ECO:0000313" key="2">
    <source>
        <dbReference type="EMBL" id="GMH21141.1"/>
    </source>
</evidence>
<feature type="region of interest" description="Disordered" evidence="1">
    <location>
        <begin position="1"/>
        <end position="24"/>
    </location>
</feature>
<dbReference type="EMBL" id="BSYO01000022">
    <property type="protein sequence ID" value="GMH21141.1"/>
    <property type="molecule type" value="Genomic_DNA"/>
</dbReference>
<name>A0AAD3T3I4_NEPGR</name>
<sequence length="108" mass="12170">MRKKQPRSITGENREPSPPDRRQKKRLIVSILHVRHRHASAANPASHLHRRFRGSRAFSKTSAPLLLIASGTKQASYAQRGKAARKDAARRAAHMHQQGKMQQQLIPG</sequence>
<feature type="region of interest" description="Disordered" evidence="1">
    <location>
        <begin position="73"/>
        <end position="108"/>
    </location>
</feature>
<protein>
    <submittedName>
        <fullName evidence="2">Uncharacterized protein</fullName>
    </submittedName>
</protein>
<reference evidence="2" key="1">
    <citation type="submission" date="2023-05" db="EMBL/GenBank/DDBJ databases">
        <title>Nepenthes gracilis genome sequencing.</title>
        <authorList>
            <person name="Fukushima K."/>
        </authorList>
    </citation>
    <scope>NUCLEOTIDE SEQUENCE</scope>
    <source>
        <strain evidence="2">SING2019-196</strain>
    </source>
</reference>
<comment type="caution">
    <text evidence="2">The sequence shown here is derived from an EMBL/GenBank/DDBJ whole genome shotgun (WGS) entry which is preliminary data.</text>
</comment>
<accession>A0AAD3T3I4</accession>
<feature type="compositionally biased region" description="Polar residues" evidence="1">
    <location>
        <begin position="99"/>
        <end position="108"/>
    </location>
</feature>
<evidence type="ECO:0000313" key="3">
    <source>
        <dbReference type="Proteomes" id="UP001279734"/>
    </source>
</evidence>
<proteinExistence type="predicted"/>
<dbReference type="Proteomes" id="UP001279734">
    <property type="component" value="Unassembled WGS sequence"/>
</dbReference>